<keyword evidence="1" id="KW-0677">Repeat</keyword>
<sequence>MAKKQDYAIILCKFDYDALGRRIRRIKHDISETRLYYYNDNWQVLEEYECVSLHGTTMVNRYVYGNYIDEVLRKDDGTDAYYYSQDHLYSPVALLDTNGTVVERYEYNAYGKATVYTDKGTDGTWLTADDTTSTISALDNEYTFTGRRLDSLHANQLPLMYYRHRYYDPQMGRFLTRDPLGYYLDGLNLFEYTKSLPLNRLDPSGLFYMVPPHVPKPSPEELCDDWIEDESDDMNWINDIPHCPTNLPCDGSNPDSDIWEDPKDADQKYHPGADKCIRGKYEDIESGQQCCYSEDGNLITDGLGAGTPDRISPVGGIKNIKGVRGHLWEDVRMYKYCKKHLGDDWVEEKYNKVRPPCLGEERCDLQK</sequence>
<keyword evidence="4" id="KW-1185">Reference proteome</keyword>
<dbReference type="PANTHER" id="PTHR32305">
    <property type="match status" value="1"/>
</dbReference>
<dbReference type="PANTHER" id="PTHR32305:SF15">
    <property type="entry name" value="PROTEIN RHSA-RELATED"/>
    <property type="match status" value="1"/>
</dbReference>
<gene>
    <name evidence="3" type="primary">wapA_5</name>
    <name evidence="3" type="ORF">STSP2_00585</name>
</gene>
<dbReference type="Pfam" id="PF25023">
    <property type="entry name" value="TEN_YD-shell"/>
    <property type="match status" value="1"/>
</dbReference>
<reference evidence="4" key="1">
    <citation type="submission" date="2017-02" db="EMBL/GenBank/DDBJ databases">
        <title>Comparative genomics and description of representatives of a novel lineage of planctomycetes thriving in anoxic sediments.</title>
        <authorList>
            <person name="Spring S."/>
            <person name="Bunk B."/>
            <person name="Sproer C."/>
        </authorList>
    </citation>
    <scope>NUCLEOTIDE SEQUENCE [LARGE SCALE GENOMIC DNA]</scope>
    <source>
        <strain evidence="4">ST-NAGAB-D1</strain>
    </source>
</reference>
<evidence type="ECO:0000313" key="3">
    <source>
        <dbReference type="EMBL" id="AQT67438.1"/>
    </source>
</evidence>
<dbReference type="STRING" id="1936003.STSP2_00585"/>
<feature type="domain" description="AMOP" evidence="2">
    <location>
        <begin position="215"/>
        <end position="354"/>
    </location>
</feature>
<protein>
    <submittedName>
        <fullName evidence="3">Cell wall-associated polypeptide CWBP200</fullName>
    </submittedName>
</protein>
<dbReference type="Proteomes" id="UP000189674">
    <property type="component" value="Chromosome"/>
</dbReference>
<dbReference type="RefSeq" id="WP_146659683.1">
    <property type="nucleotide sequence ID" value="NZ_CP019791.1"/>
</dbReference>
<dbReference type="KEGG" id="alus:STSP2_00585"/>
<evidence type="ECO:0000256" key="1">
    <source>
        <dbReference type="ARBA" id="ARBA00022737"/>
    </source>
</evidence>
<dbReference type="InterPro" id="IPR022385">
    <property type="entry name" value="Rhs_assc_core"/>
</dbReference>
<evidence type="ECO:0000259" key="2">
    <source>
        <dbReference type="PROSITE" id="PS50856"/>
    </source>
</evidence>
<dbReference type="OrthoDB" id="212671at2"/>
<dbReference type="Gene3D" id="2.180.10.10">
    <property type="entry name" value="RHS repeat-associated core"/>
    <property type="match status" value="1"/>
</dbReference>
<dbReference type="InterPro" id="IPR050708">
    <property type="entry name" value="T6SS_VgrG/RHS"/>
</dbReference>
<evidence type="ECO:0000313" key="4">
    <source>
        <dbReference type="Proteomes" id="UP000189674"/>
    </source>
</evidence>
<dbReference type="NCBIfam" id="TIGR03696">
    <property type="entry name" value="Rhs_assc_core"/>
    <property type="match status" value="1"/>
</dbReference>
<name>A0A1U9NI69_9BACT</name>
<dbReference type="SMART" id="SM00723">
    <property type="entry name" value="AMOP"/>
    <property type="match status" value="1"/>
</dbReference>
<dbReference type="Pfam" id="PF03782">
    <property type="entry name" value="AMOP"/>
    <property type="match status" value="1"/>
</dbReference>
<dbReference type="PROSITE" id="PS50856">
    <property type="entry name" value="AMOP"/>
    <property type="match status" value="1"/>
</dbReference>
<dbReference type="EMBL" id="CP019791">
    <property type="protein sequence ID" value="AQT67438.1"/>
    <property type="molecule type" value="Genomic_DNA"/>
</dbReference>
<dbReference type="AlphaFoldDB" id="A0A1U9NI69"/>
<dbReference type="InterPro" id="IPR056823">
    <property type="entry name" value="TEN-like_YD-shell"/>
</dbReference>
<dbReference type="InterPro" id="IPR005533">
    <property type="entry name" value="AMOP_dom"/>
</dbReference>
<accession>A0A1U9NI69</accession>
<organism evidence="3 4">
    <name type="scientific">Anaerohalosphaera lusitana</name>
    <dbReference type="NCBI Taxonomy" id="1936003"/>
    <lineage>
        <taxon>Bacteria</taxon>
        <taxon>Pseudomonadati</taxon>
        <taxon>Planctomycetota</taxon>
        <taxon>Phycisphaerae</taxon>
        <taxon>Sedimentisphaerales</taxon>
        <taxon>Anaerohalosphaeraceae</taxon>
        <taxon>Anaerohalosphaera</taxon>
    </lineage>
</organism>
<proteinExistence type="predicted"/>